<gene>
    <name evidence="1" type="ORF">CS063_16545</name>
</gene>
<evidence type="ECO:0000313" key="2">
    <source>
        <dbReference type="Proteomes" id="UP000224460"/>
    </source>
</evidence>
<dbReference type="Proteomes" id="UP000224460">
    <property type="component" value="Unassembled WGS sequence"/>
</dbReference>
<comment type="caution">
    <text evidence="1">The sequence shown here is derived from an EMBL/GenBank/DDBJ whole genome shotgun (WGS) entry which is preliminary data.</text>
</comment>
<keyword evidence="2" id="KW-1185">Reference proteome</keyword>
<name>A0AC61D9L2_9FIRM</name>
<evidence type="ECO:0000313" key="1">
    <source>
        <dbReference type="EMBL" id="PHV69292.1"/>
    </source>
</evidence>
<sequence>MKILSVFDESFKSYGRVLTKNYDLTDLVRVMHATEAPSDAVVYYPSVESLEELPIKKELEDSLFGGLPIQIGYCNGTNNALNALEYHRSSEFGVSATDLILLLGKQQDITTDYTYDTSKVEAFFVPAGELVEMYATTLHYAPCSAEGKPFRNVVILPKDTNTDLEVKCEKTVEDQLLVAKNKWLIAHKEAQIGGAYEGLMGENIHI</sequence>
<accession>A0AC61D9L2</accession>
<reference evidence="1" key="1">
    <citation type="submission" date="2017-10" db="EMBL/GenBank/DDBJ databases">
        <title>Genome sequence of cellulolytic Lachnospiraceae bacterium XHS1971 isolated from hotspring sediment.</title>
        <authorList>
            <person name="Vasudevan G."/>
            <person name="Joshi A.J."/>
            <person name="Hivarkar S."/>
            <person name="Lanjekar V.B."/>
            <person name="Dhakephalkar P.K."/>
            <person name="Dagar S."/>
        </authorList>
    </citation>
    <scope>NUCLEOTIDE SEQUENCE</scope>
    <source>
        <strain evidence="1">XHS1971</strain>
    </source>
</reference>
<organism evidence="1 2">
    <name type="scientific">Sporanaerobium hydrogeniformans</name>
    <dbReference type="NCBI Taxonomy" id="3072179"/>
    <lineage>
        <taxon>Bacteria</taxon>
        <taxon>Bacillati</taxon>
        <taxon>Bacillota</taxon>
        <taxon>Clostridia</taxon>
        <taxon>Lachnospirales</taxon>
        <taxon>Lachnospiraceae</taxon>
        <taxon>Sporanaerobium</taxon>
    </lineage>
</organism>
<protein>
    <submittedName>
        <fullName evidence="1">DUF4867 domain-containing protein</fullName>
    </submittedName>
</protein>
<dbReference type="EMBL" id="PEDL01000035">
    <property type="protein sequence ID" value="PHV69292.1"/>
    <property type="molecule type" value="Genomic_DNA"/>
</dbReference>
<proteinExistence type="predicted"/>